<dbReference type="CDD" id="cd06257">
    <property type="entry name" value="DnaJ"/>
    <property type="match status" value="1"/>
</dbReference>
<comment type="subcellular location">
    <subcellularLocation>
        <location evidence="11">Cytoplasm</location>
    </subcellularLocation>
</comment>
<keyword evidence="6 11" id="KW-0862">Zinc</keyword>
<evidence type="ECO:0000256" key="5">
    <source>
        <dbReference type="ARBA" id="ARBA00022771"/>
    </source>
</evidence>
<dbReference type="InterPro" id="IPR036869">
    <property type="entry name" value="J_dom_sf"/>
</dbReference>
<protein>
    <recommendedName>
        <fullName evidence="10 11">Chaperone protein DnaJ</fullName>
    </recommendedName>
</protein>
<dbReference type="CDD" id="cd10719">
    <property type="entry name" value="DnaJ_zf"/>
    <property type="match status" value="1"/>
</dbReference>
<dbReference type="PRINTS" id="PR00625">
    <property type="entry name" value="JDOMAIN"/>
</dbReference>
<dbReference type="GO" id="GO:0006260">
    <property type="term" value="P:DNA replication"/>
    <property type="evidence" value="ECO:0007669"/>
    <property type="project" value="UniProtKB-KW"/>
</dbReference>
<dbReference type="InterPro" id="IPR012724">
    <property type="entry name" value="DnaJ"/>
</dbReference>
<evidence type="ECO:0000256" key="13">
    <source>
        <dbReference type="SAM" id="MobiDB-lite"/>
    </source>
</evidence>
<dbReference type="InterPro" id="IPR001623">
    <property type="entry name" value="DnaJ_domain"/>
</dbReference>
<dbReference type="Pfam" id="PF01556">
    <property type="entry name" value="DnaJ_C"/>
    <property type="match status" value="1"/>
</dbReference>
<comment type="similarity">
    <text evidence="9 11">Belongs to the DnaJ family.</text>
</comment>
<dbReference type="PROSITE" id="PS50076">
    <property type="entry name" value="DNAJ_2"/>
    <property type="match status" value="1"/>
</dbReference>
<dbReference type="EMBL" id="CP062938">
    <property type="protein sequence ID" value="QOL31301.1"/>
    <property type="molecule type" value="Genomic_DNA"/>
</dbReference>
<keyword evidence="19" id="KW-1185">Reference proteome</keyword>
<accession>A0A261GCN7</accession>
<comment type="subunit">
    <text evidence="11">Homodimer.</text>
</comment>
<dbReference type="OrthoDB" id="9779889at2"/>
<dbReference type="CDD" id="cd10747">
    <property type="entry name" value="DnaJ_C"/>
    <property type="match status" value="1"/>
</dbReference>
<evidence type="ECO:0000256" key="4">
    <source>
        <dbReference type="ARBA" id="ARBA00022737"/>
    </source>
</evidence>
<comment type="function">
    <text evidence="11">Participates actively in the response to hyperosmotic and heat shock by preventing the aggregation of stress-denatured proteins and by disaggregating proteins, also in an autonomous, DnaK-independent fashion. Unfolded proteins bind initially to DnaJ; upon interaction with the DnaJ-bound protein, DnaK hydrolyzes its bound ATP, resulting in the formation of a stable complex. GrpE releases ADP from DnaK; ATP binding to DnaK triggers the release of the substrate protein, thus completing the reaction cycle. Several rounds of ATP-dependent interactions between DnaJ, DnaK and GrpE are required for fully efficient folding. Also involved, together with DnaK and GrpE, in the DNA replication of plasmids through activation of initiation proteins.</text>
</comment>
<keyword evidence="7 11" id="KW-0346">Stress response</keyword>
<dbReference type="InterPro" id="IPR001305">
    <property type="entry name" value="HSP_DnaJ_Cys-rich_dom"/>
</dbReference>
<feature type="binding site" evidence="11">
    <location>
        <position position="144"/>
    </location>
    <ligand>
        <name>Zn(2+)</name>
        <dbReference type="ChEBI" id="CHEBI:29105"/>
        <label>1</label>
    </ligand>
</feature>
<feature type="binding site" evidence="11">
    <location>
        <position position="158"/>
    </location>
    <ligand>
        <name>Zn(2+)</name>
        <dbReference type="ChEBI" id="CHEBI:29105"/>
        <label>2</label>
    </ligand>
</feature>
<keyword evidence="8 11" id="KW-0143">Chaperone</keyword>
<dbReference type="PROSITE" id="PS51188">
    <property type="entry name" value="ZF_CR"/>
    <property type="match status" value="1"/>
</dbReference>
<evidence type="ECO:0000256" key="7">
    <source>
        <dbReference type="ARBA" id="ARBA00023016"/>
    </source>
</evidence>
<feature type="domain" description="J" evidence="14">
    <location>
        <begin position="3"/>
        <end position="66"/>
    </location>
</feature>
<keyword evidence="2 11" id="KW-0235">DNA replication</keyword>
<keyword evidence="4 11" id="KW-0677">Repeat</keyword>
<gene>
    <name evidence="11 17" type="primary">dnaJ</name>
    <name evidence="17" type="ORF">BE0216_01610</name>
    <name evidence="16" type="ORF">BEUL_0593</name>
</gene>
<dbReference type="PANTHER" id="PTHR43096">
    <property type="entry name" value="DNAJ HOMOLOG 1, MITOCHONDRIAL-RELATED"/>
    <property type="match status" value="1"/>
</dbReference>
<keyword evidence="5 11" id="KW-0863">Zinc-finger</keyword>
<dbReference type="InterPro" id="IPR002939">
    <property type="entry name" value="DnaJ_C"/>
</dbReference>
<feature type="domain" description="CR-type" evidence="15">
    <location>
        <begin position="128"/>
        <end position="210"/>
    </location>
</feature>
<dbReference type="GO" id="GO:0005737">
    <property type="term" value="C:cytoplasm"/>
    <property type="evidence" value="ECO:0007669"/>
    <property type="project" value="UniProtKB-SubCell"/>
</dbReference>
<dbReference type="Gene3D" id="2.60.260.20">
    <property type="entry name" value="Urease metallochaperone UreE, N-terminal domain"/>
    <property type="match status" value="2"/>
</dbReference>
<keyword evidence="3 11" id="KW-0479">Metal-binding</keyword>
<dbReference type="GO" id="GO:0042026">
    <property type="term" value="P:protein refolding"/>
    <property type="evidence" value="ECO:0007669"/>
    <property type="project" value="TreeGrafter"/>
</dbReference>
<dbReference type="InterPro" id="IPR036410">
    <property type="entry name" value="HSP_DnaJ_Cys-rich_dom_sf"/>
</dbReference>
<evidence type="ECO:0000313" key="18">
    <source>
        <dbReference type="Proteomes" id="UP000216057"/>
    </source>
</evidence>
<evidence type="ECO:0000256" key="9">
    <source>
        <dbReference type="ARBA" id="ARBA00061004"/>
    </source>
</evidence>
<feature type="repeat" description="CXXCXGXG motif" evidence="11">
    <location>
        <begin position="184"/>
        <end position="191"/>
    </location>
</feature>
<evidence type="ECO:0000313" key="19">
    <source>
        <dbReference type="Proteomes" id="UP000593943"/>
    </source>
</evidence>
<dbReference type="InterPro" id="IPR008971">
    <property type="entry name" value="HSP40/DnaJ_pept-bd"/>
</dbReference>
<dbReference type="Gene3D" id="2.10.230.10">
    <property type="entry name" value="Heat shock protein DnaJ, cysteine-rich domain"/>
    <property type="match status" value="1"/>
</dbReference>
<dbReference type="SUPFAM" id="SSF57938">
    <property type="entry name" value="DnaJ/Hsp40 cysteine-rich domain"/>
    <property type="match status" value="1"/>
</dbReference>
<dbReference type="NCBIfam" id="NF008035">
    <property type="entry name" value="PRK10767.1"/>
    <property type="match status" value="1"/>
</dbReference>
<sequence length="381" mass="40760">MADYYETLGVDRAASDDEIKKAYRKLSRKYHPDIAGPEFEDKFKEVNNAYEVLSDPDKRRMYDQGVDPNNPNAGGFGGFSNMGDMGDIFGQFFGGAFGGGTSGPVPRTQPGRDALASASIDLRTAVFGGTAHVRINTFSLCQECSGAGTSNGAQPTTCPDCNGQGFRQKVVRTMLGQMMTSAPCERCEGHGTVINNPCPSCMGHGRVRTTRNVGVTVPAGINDNSRLRLANQGEVGEGGGAAGDLYVDVHIRADKQFTRDGDDLHCWIQVPMSWAVLGHDLTIDTFDGQQTISVPAGCQPEDTVTIKGLGVTRMRQSDERGDLVAHVAVQVPTKLSDSERALMEQFAASHDADASHVAQSSRPSVTGSKKGFFSKLKDALS</sequence>
<keyword evidence="1 11" id="KW-0963">Cytoplasm</keyword>
<reference evidence="16 18" key="1">
    <citation type="journal article" date="2017" name="BMC Genomics">
        <title>Comparative genomic and phylogenomic analyses of the Bifidobacteriaceae family.</title>
        <authorList>
            <person name="Lugli G.A."/>
            <person name="Milani C."/>
            <person name="Turroni F."/>
            <person name="Duranti S."/>
            <person name="Mancabelli L."/>
            <person name="Mangifesta M."/>
            <person name="Ferrario C."/>
            <person name="Modesto M."/>
            <person name="Mattarelli P."/>
            <person name="Jiri K."/>
            <person name="van Sinderen D."/>
            <person name="Ventura M."/>
        </authorList>
    </citation>
    <scope>NUCLEOTIDE SEQUENCE [LARGE SCALE GENOMIC DNA]</scope>
    <source>
        <strain evidence="16 18">DSM 100216</strain>
    </source>
</reference>
<feature type="repeat" description="CXXCXGXG motif" evidence="11">
    <location>
        <begin position="141"/>
        <end position="148"/>
    </location>
</feature>
<dbReference type="HAMAP" id="MF_01152">
    <property type="entry name" value="DnaJ"/>
    <property type="match status" value="1"/>
</dbReference>
<dbReference type="GO" id="GO:0008270">
    <property type="term" value="F:zinc ion binding"/>
    <property type="evidence" value="ECO:0007669"/>
    <property type="project" value="UniProtKB-UniRule"/>
</dbReference>
<evidence type="ECO:0000256" key="1">
    <source>
        <dbReference type="ARBA" id="ARBA00022490"/>
    </source>
</evidence>
<dbReference type="RefSeq" id="WP_094636219.1">
    <property type="nucleotide sequence ID" value="NZ_CP062938.1"/>
</dbReference>
<dbReference type="AlphaFoldDB" id="A0A261GCN7"/>
<dbReference type="KEGG" id="beu:BE0216_01610"/>
<dbReference type="InterPro" id="IPR018253">
    <property type="entry name" value="DnaJ_domain_CS"/>
</dbReference>
<dbReference type="GO" id="GO:0031072">
    <property type="term" value="F:heat shock protein binding"/>
    <property type="evidence" value="ECO:0007669"/>
    <property type="project" value="InterPro"/>
</dbReference>
<evidence type="ECO:0000259" key="15">
    <source>
        <dbReference type="PROSITE" id="PS51188"/>
    </source>
</evidence>
<dbReference type="Pfam" id="PF00684">
    <property type="entry name" value="DnaJ_CXXCXGXG"/>
    <property type="match status" value="1"/>
</dbReference>
<comment type="domain">
    <text evidence="11">The J domain is necessary and sufficient to stimulate DnaK ATPase activity. Zinc center 1 plays an important role in the autonomous, DnaK-independent chaperone activity of DnaJ. Zinc center 2 is essential for interaction with DnaK and for DnaJ activity.</text>
</comment>
<dbReference type="EMBL" id="MWWZ01000004">
    <property type="protein sequence ID" value="OZG69187.1"/>
    <property type="molecule type" value="Genomic_DNA"/>
</dbReference>
<dbReference type="Proteomes" id="UP000216057">
    <property type="component" value="Unassembled WGS sequence"/>
</dbReference>
<name>A0A261GCN7_9BIFI</name>
<dbReference type="PROSITE" id="PS00636">
    <property type="entry name" value="DNAJ_1"/>
    <property type="match status" value="1"/>
</dbReference>
<evidence type="ECO:0000256" key="3">
    <source>
        <dbReference type="ARBA" id="ARBA00022723"/>
    </source>
</evidence>
<feature type="binding site" evidence="11">
    <location>
        <position position="184"/>
    </location>
    <ligand>
        <name>Zn(2+)</name>
        <dbReference type="ChEBI" id="CHEBI:29105"/>
        <label>2</label>
    </ligand>
</feature>
<dbReference type="SMART" id="SM00271">
    <property type="entry name" value="DnaJ"/>
    <property type="match status" value="1"/>
</dbReference>
<feature type="binding site" evidence="11">
    <location>
        <position position="161"/>
    </location>
    <ligand>
        <name>Zn(2+)</name>
        <dbReference type="ChEBI" id="CHEBI:29105"/>
        <label>2</label>
    </ligand>
</feature>
<evidence type="ECO:0000256" key="8">
    <source>
        <dbReference type="ARBA" id="ARBA00023186"/>
    </source>
</evidence>
<evidence type="ECO:0000256" key="10">
    <source>
        <dbReference type="ARBA" id="ARBA00067609"/>
    </source>
</evidence>
<feature type="zinc finger region" description="CR-type" evidence="12">
    <location>
        <begin position="128"/>
        <end position="210"/>
    </location>
</feature>
<dbReference type="FunFam" id="2.60.260.20:FF:000005">
    <property type="entry name" value="Chaperone protein dnaJ 1, mitochondrial"/>
    <property type="match status" value="1"/>
</dbReference>
<evidence type="ECO:0000256" key="11">
    <source>
        <dbReference type="HAMAP-Rule" id="MF_01152"/>
    </source>
</evidence>
<feature type="repeat" description="CXXCXGXG motif" evidence="11">
    <location>
        <begin position="158"/>
        <end position="165"/>
    </location>
</feature>
<comment type="cofactor">
    <cofactor evidence="11">
        <name>Zn(2+)</name>
        <dbReference type="ChEBI" id="CHEBI:29105"/>
    </cofactor>
    <text evidence="11">Binds 2 Zn(2+) ions per monomer.</text>
</comment>
<feature type="binding site" evidence="11">
    <location>
        <position position="201"/>
    </location>
    <ligand>
        <name>Zn(2+)</name>
        <dbReference type="ChEBI" id="CHEBI:29105"/>
        <label>1</label>
    </ligand>
</feature>
<dbReference type="FunFam" id="2.10.230.10:FF:000002">
    <property type="entry name" value="Molecular chaperone DnaJ"/>
    <property type="match status" value="1"/>
</dbReference>
<dbReference type="Pfam" id="PF00226">
    <property type="entry name" value="DnaJ"/>
    <property type="match status" value="1"/>
</dbReference>
<dbReference type="GO" id="GO:0009408">
    <property type="term" value="P:response to heat"/>
    <property type="evidence" value="ECO:0007669"/>
    <property type="project" value="InterPro"/>
</dbReference>
<evidence type="ECO:0000313" key="16">
    <source>
        <dbReference type="EMBL" id="OZG69187.1"/>
    </source>
</evidence>
<evidence type="ECO:0000313" key="17">
    <source>
        <dbReference type="EMBL" id="QOL31301.1"/>
    </source>
</evidence>
<proteinExistence type="inferred from homology"/>
<feature type="binding site" evidence="11">
    <location>
        <position position="198"/>
    </location>
    <ligand>
        <name>Zn(2+)</name>
        <dbReference type="ChEBI" id="CHEBI:29105"/>
        <label>1</label>
    </ligand>
</feature>
<feature type="repeat" description="CXXCXGXG motif" evidence="11">
    <location>
        <begin position="198"/>
        <end position="205"/>
    </location>
</feature>
<dbReference type="PANTHER" id="PTHR43096:SF48">
    <property type="entry name" value="CHAPERONE PROTEIN DNAJ"/>
    <property type="match status" value="1"/>
</dbReference>
<dbReference type="GO" id="GO:0051082">
    <property type="term" value="F:unfolded protein binding"/>
    <property type="evidence" value="ECO:0007669"/>
    <property type="project" value="UniProtKB-UniRule"/>
</dbReference>
<evidence type="ECO:0000256" key="2">
    <source>
        <dbReference type="ARBA" id="ARBA00022705"/>
    </source>
</evidence>
<evidence type="ECO:0000259" key="14">
    <source>
        <dbReference type="PROSITE" id="PS50076"/>
    </source>
</evidence>
<evidence type="ECO:0000256" key="6">
    <source>
        <dbReference type="ARBA" id="ARBA00022833"/>
    </source>
</evidence>
<feature type="binding site" evidence="11">
    <location>
        <position position="187"/>
    </location>
    <ligand>
        <name>Zn(2+)</name>
        <dbReference type="ChEBI" id="CHEBI:29105"/>
        <label>2</label>
    </ligand>
</feature>
<feature type="region of interest" description="Disordered" evidence="13">
    <location>
        <begin position="352"/>
        <end position="381"/>
    </location>
</feature>
<dbReference type="Proteomes" id="UP000593943">
    <property type="component" value="Chromosome"/>
</dbReference>
<evidence type="ECO:0000256" key="12">
    <source>
        <dbReference type="PROSITE-ProRule" id="PRU00546"/>
    </source>
</evidence>
<organism evidence="16 18">
    <name type="scientific">Bifidobacterium eulemuris</name>
    <dbReference type="NCBI Taxonomy" id="1765219"/>
    <lineage>
        <taxon>Bacteria</taxon>
        <taxon>Bacillati</taxon>
        <taxon>Actinomycetota</taxon>
        <taxon>Actinomycetes</taxon>
        <taxon>Bifidobacteriales</taxon>
        <taxon>Bifidobacteriaceae</taxon>
        <taxon>Bifidobacterium</taxon>
    </lineage>
</organism>
<dbReference type="SUPFAM" id="SSF46565">
    <property type="entry name" value="Chaperone J-domain"/>
    <property type="match status" value="1"/>
</dbReference>
<dbReference type="GO" id="GO:0005524">
    <property type="term" value="F:ATP binding"/>
    <property type="evidence" value="ECO:0007669"/>
    <property type="project" value="InterPro"/>
</dbReference>
<dbReference type="SUPFAM" id="SSF49493">
    <property type="entry name" value="HSP40/DnaJ peptide-binding domain"/>
    <property type="match status" value="2"/>
</dbReference>
<feature type="binding site" evidence="11">
    <location>
        <position position="141"/>
    </location>
    <ligand>
        <name>Zn(2+)</name>
        <dbReference type="ChEBI" id="CHEBI:29105"/>
        <label>1</label>
    </ligand>
</feature>
<reference evidence="17 19" key="2">
    <citation type="submission" date="2020-10" db="EMBL/GenBank/DDBJ databases">
        <title>Genome sequencing of Bifidobacterium eulemuris_DSMZ_100216.</title>
        <authorList>
            <person name="Kim J."/>
        </authorList>
    </citation>
    <scope>NUCLEOTIDE SEQUENCE [LARGE SCALE GENOMIC DNA]</scope>
    <source>
        <strain evidence="17 19">DSM 100216</strain>
    </source>
</reference>
<dbReference type="Gene3D" id="1.10.287.110">
    <property type="entry name" value="DnaJ domain"/>
    <property type="match status" value="1"/>
</dbReference>